<feature type="chain" id="PRO_5032525241" evidence="1">
    <location>
        <begin position="26"/>
        <end position="389"/>
    </location>
</feature>
<proteinExistence type="predicted"/>
<protein>
    <submittedName>
        <fullName evidence="2">Lipase</fullName>
    </submittedName>
</protein>
<dbReference type="Gene3D" id="1.10.260.130">
    <property type="match status" value="1"/>
</dbReference>
<sequence>MLGALLIGVVALLWSPLPGSPTAQAAPSVTSKAGAGTVLGSTDITDEKDARMTGARQVIAMTYLSENAQGTLIPVRATVSIPEKNPHGGDYRIFAWAHGTAGLGDGCTVTDRMGVRVDGKERWHDWMGPWLDDGYVITATEYAGVGGPGVHPYADGEMQGKNVIDSVRAARTVVAQYSDTRAGTDYLTSGGSQGGQSAVWAGHLAPTYAPELHNVGVAASSVPVDTSQLLKVVAPGVPPVAIPDYVTYVSYVLAGVKAARPDVDVDSYLTPLGEKLVEDAATQCYPEFSPSTRQYNVGQMVTKPLAEGPLIGVVHELSAVPDTGYRAPMLIQQGTLDVVAPAPLTSAWVDRARADGARIDYQTYNDQHGLGAYSETAALKWANTLQWAR</sequence>
<feature type="signal peptide" evidence="1">
    <location>
        <begin position="1"/>
        <end position="25"/>
    </location>
</feature>
<accession>A0A846WT65</accession>
<keyword evidence="1" id="KW-0732">Signal</keyword>
<evidence type="ECO:0000313" key="2">
    <source>
        <dbReference type="EMBL" id="NKY04814.1"/>
    </source>
</evidence>
<dbReference type="PIRSF" id="PIRSF029171">
    <property type="entry name" value="Esterase_LipA"/>
    <property type="match status" value="1"/>
</dbReference>
<dbReference type="RefSeq" id="WP_006368895.1">
    <property type="nucleotide sequence ID" value="NZ_JAAXPC010000023.1"/>
</dbReference>
<dbReference type="PANTHER" id="PTHR34853">
    <property type="match status" value="1"/>
</dbReference>
<reference evidence="2 3" key="1">
    <citation type="submission" date="2020-04" db="EMBL/GenBank/DDBJ databases">
        <title>MicrobeNet Type strains.</title>
        <authorList>
            <person name="Nicholson A.C."/>
        </authorList>
    </citation>
    <scope>NUCLEOTIDE SEQUENCE [LARGE SCALE GENOMIC DNA]</scope>
    <source>
        <strain evidence="2 3">ATCC BAA-14</strain>
    </source>
</reference>
<dbReference type="PANTHER" id="PTHR34853:SF1">
    <property type="entry name" value="LIPASE 5"/>
    <property type="match status" value="1"/>
</dbReference>
<gene>
    <name evidence="2" type="ORF">HGA05_24950</name>
</gene>
<name>A0A846WT65_9ACTN</name>
<dbReference type="InterPro" id="IPR005152">
    <property type="entry name" value="Lipase_secreted"/>
</dbReference>
<dbReference type="Gene3D" id="3.40.50.1820">
    <property type="entry name" value="alpha/beta hydrolase"/>
    <property type="match status" value="1"/>
</dbReference>
<dbReference type="AlphaFoldDB" id="A0A846WT65"/>
<organism evidence="2 3">
    <name type="scientific">Gordonia polyisoprenivorans</name>
    <dbReference type="NCBI Taxonomy" id="84595"/>
    <lineage>
        <taxon>Bacteria</taxon>
        <taxon>Bacillati</taxon>
        <taxon>Actinomycetota</taxon>
        <taxon>Actinomycetes</taxon>
        <taxon>Mycobacteriales</taxon>
        <taxon>Gordoniaceae</taxon>
        <taxon>Gordonia</taxon>
    </lineage>
</organism>
<dbReference type="Pfam" id="PF03583">
    <property type="entry name" value="LIP"/>
    <property type="match status" value="1"/>
</dbReference>
<dbReference type="SUPFAM" id="SSF53474">
    <property type="entry name" value="alpha/beta-Hydrolases"/>
    <property type="match status" value="1"/>
</dbReference>
<comment type="caution">
    <text evidence="2">The sequence shown here is derived from an EMBL/GenBank/DDBJ whole genome shotgun (WGS) entry which is preliminary data.</text>
</comment>
<evidence type="ECO:0000313" key="3">
    <source>
        <dbReference type="Proteomes" id="UP000563898"/>
    </source>
</evidence>
<dbReference type="InterPro" id="IPR029058">
    <property type="entry name" value="AB_hydrolase_fold"/>
</dbReference>
<evidence type="ECO:0000256" key="1">
    <source>
        <dbReference type="SAM" id="SignalP"/>
    </source>
</evidence>
<dbReference type="GO" id="GO:0016042">
    <property type="term" value="P:lipid catabolic process"/>
    <property type="evidence" value="ECO:0007669"/>
    <property type="project" value="InterPro"/>
</dbReference>
<dbReference type="EMBL" id="JAAXPC010000023">
    <property type="protein sequence ID" value="NKY04814.1"/>
    <property type="molecule type" value="Genomic_DNA"/>
</dbReference>
<dbReference type="Proteomes" id="UP000563898">
    <property type="component" value="Unassembled WGS sequence"/>
</dbReference>
<dbReference type="GO" id="GO:0004806">
    <property type="term" value="F:triacylglycerol lipase activity"/>
    <property type="evidence" value="ECO:0007669"/>
    <property type="project" value="InterPro"/>
</dbReference>